<dbReference type="PROSITE" id="PS50181">
    <property type="entry name" value="FBOX"/>
    <property type="match status" value="1"/>
</dbReference>
<dbReference type="PROSITE" id="PS50157">
    <property type="entry name" value="ZINC_FINGER_C2H2_2"/>
    <property type="match status" value="1"/>
</dbReference>
<evidence type="ECO:0000313" key="4">
    <source>
        <dbReference type="EMBL" id="KAK7688297.1"/>
    </source>
</evidence>
<dbReference type="GO" id="GO:0008270">
    <property type="term" value="F:zinc ion binding"/>
    <property type="evidence" value="ECO:0007669"/>
    <property type="project" value="UniProtKB-KW"/>
</dbReference>
<evidence type="ECO:0000259" key="3">
    <source>
        <dbReference type="PROSITE" id="PS50181"/>
    </source>
</evidence>
<keyword evidence="1" id="KW-0863">Zinc-finger</keyword>
<evidence type="ECO:0000313" key="5">
    <source>
        <dbReference type="Proteomes" id="UP001385951"/>
    </source>
</evidence>
<dbReference type="SUPFAM" id="SSF81383">
    <property type="entry name" value="F-box domain"/>
    <property type="match status" value="1"/>
</dbReference>
<feature type="domain" description="F-box" evidence="3">
    <location>
        <begin position="35"/>
        <end position="84"/>
    </location>
</feature>
<comment type="caution">
    <text evidence="4">The sequence shown here is derived from an EMBL/GenBank/DDBJ whole genome shotgun (WGS) entry which is preliminary data.</text>
</comment>
<proteinExistence type="predicted"/>
<keyword evidence="1" id="KW-0862">Zinc</keyword>
<feature type="domain" description="C2H2-type" evidence="2">
    <location>
        <begin position="579"/>
        <end position="607"/>
    </location>
</feature>
<accession>A0AAW0G7A5</accession>
<organism evidence="4 5">
    <name type="scientific">Cerrena zonata</name>
    <dbReference type="NCBI Taxonomy" id="2478898"/>
    <lineage>
        <taxon>Eukaryota</taxon>
        <taxon>Fungi</taxon>
        <taxon>Dikarya</taxon>
        <taxon>Basidiomycota</taxon>
        <taxon>Agaricomycotina</taxon>
        <taxon>Agaricomycetes</taxon>
        <taxon>Polyporales</taxon>
        <taxon>Cerrenaceae</taxon>
        <taxon>Cerrena</taxon>
    </lineage>
</organism>
<keyword evidence="5" id="KW-1185">Reference proteome</keyword>
<keyword evidence="1" id="KW-0479">Metal-binding</keyword>
<dbReference type="AlphaFoldDB" id="A0AAW0G7A5"/>
<protein>
    <recommendedName>
        <fullName evidence="6">F-box domain-containing protein</fullName>
    </recommendedName>
</protein>
<evidence type="ECO:0008006" key="6">
    <source>
        <dbReference type="Google" id="ProtNLM"/>
    </source>
</evidence>
<dbReference type="EMBL" id="JASBNA010000011">
    <property type="protein sequence ID" value="KAK7688297.1"/>
    <property type="molecule type" value="Genomic_DNA"/>
</dbReference>
<evidence type="ECO:0000256" key="1">
    <source>
        <dbReference type="PROSITE-ProRule" id="PRU00042"/>
    </source>
</evidence>
<dbReference type="InterPro" id="IPR036047">
    <property type="entry name" value="F-box-like_dom_sf"/>
</dbReference>
<gene>
    <name evidence="4" type="ORF">QCA50_008668</name>
</gene>
<name>A0AAW0G7A5_9APHY</name>
<reference evidence="4 5" key="1">
    <citation type="submission" date="2022-09" db="EMBL/GenBank/DDBJ databases">
        <authorList>
            <person name="Palmer J.M."/>
        </authorList>
    </citation>
    <scope>NUCLEOTIDE SEQUENCE [LARGE SCALE GENOMIC DNA]</scope>
    <source>
        <strain evidence="4 5">DSM 7382</strain>
    </source>
</reference>
<dbReference type="InterPro" id="IPR013087">
    <property type="entry name" value="Znf_C2H2_type"/>
</dbReference>
<sequence>MQPRSKRIKVASEPPAILKGVKEPDLDVPNGREAPCDLLEMPMEIICEVLYLLLPLDLLRVTRINKAFRNLLMHRSSLHIWKKARKNISGLPEPFSDMSEPAFASLCFEIVCHGCFEPRMQNILWEFRMKLCNECLKAKTSESHVLTVHDHNNRYCILPHVSVKPTIPGHRYCNGLVLKSEATRIKETWKELKTQNARETFIRENKARVQVLEKHVEKYRAWFLAFETEREKQLGIIRKQRYQDIHKKLEQIGYGDDIVWAKDHDDKYSSVAHIHEAKPLTPQGWNDIRNNIIEYIEGHIIPKRTRDENVAFYSLCMPFVHKARIAFARSYGNVFPLTGCFGSLPEVQAIVDSLDGLEISIESFDPLIPVLPRILADWRTSVEKTLDMYLRQHLDLPVDSCVRNLAIAEFLLCEDCHRIIPTSGLTPAIHNCRESNKAFQRNNGRCLPEDYFTITLIKMGMKTWSPENYTILSDYVKPILKACDMAISTTVQELDQLDPRLVCKSGCDESDTRTIYRWRDAVIHSIHTHKTLVDYWYRGHGIDRIRWEVLSSREAKKLESVEQAADEYAITQKNKQHVWGCRHCNKSGLHRDGIVRHIKDKHGMQNPDDSSFFSEPDTPATIKHTVLVIPNGYKQYMDLLPRSARDFIDTGRAAFQDGL</sequence>
<dbReference type="Proteomes" id="UP001385951">
    <property type="component" value="Unassembled WGS sequence"/>
</dbReference>
<dbReference type="InterPro" id="IPR001810">
    <property type="entry name" value="F-box_dom"/>
</dbReference>
<evidence type="ECO:0000259" key="2">
    <source>
        <dbReference type="PROSITE" id="PS50157"/>
    </source>
</evidence>